<feature type="transmembrane region" description="Helical" evidence="1">
    <location>
        <begin position="6"/>
        <end position="27"/>
    </location>
</feature>
<dbReference type="AlphaFoldDB" id="A0A0A9EQ16"/>
<sequence length="28" mass="3217">MSSSTSNLYLLYPCFVFLCALQSRFVLI</sequence>
<keyword evidence="1" id="KW-0472">Membrane</keyword>
<protein>
    <submittedName>
        <fullName evidence="2">Uncharacterized protein</fullName>
    </submittedName>
</protein>
<keyword evidence="1" id="KW-1133">Transmembrane helix</keyword>
<organism evidence="2">
    <name type="scientific">Arundo donax</name>
    <name type="common">Giant reed</name>
    <name type="synonym">Donax arundinaceus</name>
    <dbReference type="NCBI Taxonomy" id="35708"/>
    <lineage>
        <taxon>Eukaryota</taxon>
        <taxon>Viridiplantae</taxon>
        <taxon>Streptophyta</taxon>
        <taxon>Embryophyta</taxon>
        <taxon>Tracheophyta</taxon>
        <taxon>Spermatophyta</taxon>
        <taxon>Magnoliopsida</taxon>
        <taxon>Liliopsida</taxon>
        <taxon>Poales</taxon>
        <taxon>Poaceae</taxon>
        <taxon>PACMAD clade</taxon>
        <taxon>Arundinoideae</taxon>
        <taxon>Arundineae</taxon>
        <taxon>Arundo</taxon>
    </lineage>
</organism>
<dbReference type="EMBL" id="GBRH01195714">
    <property type="protein sequence ID" value="JAE02182.1"/>
    <property type="molecule type" value="Transcribed_RNA"/>
</dbReference>
<evidence type="ECO:0000256" key="1">
    <source>
        <dbReference type="SAM" id="Phobius"/>
    </source>
</evidence>
<accession>A0A0A9EQ16</accession>
<reference evidence="2" key="2">
    <citation type="journal article" date="2015" name="Data Brief">
        <title>Shoot transcriptome of the giant reed, Arundo donax.</title>
        <authorList>
            <person name="Barrero R.A."/>
            <person name="Guerrero F.D."/>
            <person name="Moolhuijzen P."/>
            <person name="Goolsby J.A."/>
            <person name="Tidwell J."/>
            <person name="Bellgard S.E."/>
            <person name="Bellgard M.I."/>
        </authorList>
    </citation>
    <scope>NUCLEOTIDE SEQUENCE</scope>
    <source>
        <tissue evidence="2">Shoot tissue taken approximately 20 cm above the soil surface</tissue>
    </source>
</reference>
<evidence type="ECO:0000313" key="2">
    <source>
        <dbReference type="EMBL" id="JAE02182.1"/>
    </source>
</evidence>
<reference evidence="2" key="1">
    <citation type="submission" date="2014-09" db="EMBL/GenBank/DDBJ databases">
        <authorList>
            <person name="Magalhaes I.L.F."/>
            <person name="Oliveira U."/>
            <person name="Santos F.R."/>
            <person name="Vidigal T.H.D.A."/>
            <person name="Brescovit A.D."/>
            <person name="Santos A.J."/>
        </authorList>
    </citation>
    <scope>NUCLEOTIDE SEQUENCE</scope>
    <source>
        <tissue evidence="2">Shoot tissue taken approximately 20 cm above the soil surface</tissue>
    </source>
</reference>
<name>A0A0A9EQ16_ARUDO</name>
<proteinExistence type="predicted"/>
<keyword evidence="1" id="KW-0812">Transmembrane</keyword>